<dbReference type="EMBL" id="HG994589">
    <property type="protein sequence ID" value="CAF2792687.1"/>
    <property type="molecule type" value="Genomic_DNA"/>
</dbReference>
<organism evidence="1 2">
    <name type="scientific">Lepeophtheirus salmonis</name>
    <name type="common">Salmon louse</name>
    <name type="synonym">Caligus salmonis</name>
    <dbReference type="NCBI Taxonomy" id="72036"/>
    <lineage>
        <taxon>Eukaryota</taxon>
        <taxon>Metazoa</taxon>
        <taxon>Ecdysozoa</taxon>
        <taxon>Arthropoda</taxon>
        <taxon>Crustacea</taxon>
        <taxon>Multicrustacea</taxon>
        <taxon>Hexanauplia</taxon>
        <taxon>Copepoda</taxon>
        <taxon>Siphonostomatoida</taxon>
        <taxon>Caligidae</taxon>
        <taxon>Lepeophtheirus</taxon>
    </lineage>
</organism>
<gene>
    <name evidence="1" type="ORF">LSAA_2465</name>
</gene>
<name>A0A7R8CJH0_LEPSM</name>
<keyword evidence="2" id="KW-1185">Reference proteome</keyword>
<dbReference type="Proteomes" id="UP000675881">
    <property type="component" value="Chromosome 10"/>
</dbReference>
<proteinExistence type="predicted"/>
<sequence length="191" mass="22086">MCYSRISLVCPNRTKEMLPHRNPDLNPKECRINSKIFSGLVRYVFTFGVSQDSNLDGQYNIQVYQSLINELIDLDSEIHESKPEEVNSTILHPFGELDDRLQPNKKKFMGEIFGIRKVVIPELKCHVPKYDSMIDWSNALKTEPSYFASLYNPRTKDIIKNRMTVLKLLNHTQAEERPIKVMVEACIEVPG</sequence>
<accession>A0A7R8CJH0</accession>
<reference evidence="1" key="1">
    <citation type="submission" date="2021-02" db="EMBL/GenBank/DDBJ databases">
        <authorList>
            <person name="Bekaert M."/>
        </authorList>
    </citation>
    <scope>NUCLEOTIDE SEQUENCE</scope>
    <source>
        <strain evidence="1">IoA-00</strain>
    </source>
</reference>
<protein>
    <submittedName>
        <fullName evidence="1">(salmon louse) hypothetical protein</fullName>
    </submittedName>
</protein>
<evidence type="ECO:0000313" key="2">
    <source>
        <dbReference type="Proteomes" id="UP000675881"/>
    </source>
</evidence>
<dbReference type="AlphaFoldDB" id="A0A7R8CJH0"/>
<evidence type="ECO:0000313" key="1">
    <source>
        <dbReference type="EMBL" id="CAF2792687.1"/>
    </source>
</evidence>